<dbReference type="InParanoid" id="A0A7I4BA87"/>
<dbReference type="EnsemblPlants" id="Pp3c16_7450V3.2">
    <property type="protein sequence ID" value="Pp3c16_7450V3.2"/>
    <property type="gene ID" value="Pp3c16_7450"/>
</dbReference>
<reference evidence="2 3" key="2">
    <citation type="journal article" date="2018" name="Plant J.">
        <title>The Physcomitrella patens chromosome-scale assembly reveals moss genome structure and evolution.</title>
        <authorList>
            <person name="Lang D."/>
            <person name="Ullrich K.K."/>
            <person name="Murat F."/>
            <person name="Fuchs J."/>
            <person name="Jenkins J."/>
            <person name="Haas F.B."/>
            <person name="Piednoel M."/>
            <person name="Gundlach H."/>
            <person name="Van Bel M."/>
            <person name="Meyberg R."/>
            <person name="Vives C."/>
            <person name="Morata J."/>
            <person name="Symeonidi A."/>
            <person name="Hiss M."/>
            <person name="Muchero W."/>
            <person name="Kamisugi Y."/>
            <person name="Saleh O."/>
            <person name="Blanc G."/>
            <person name="Decker E.L."/>
            <person name="van Gessel N."/>
            <person name="Grimwood J."/>
            <person name="Hayes R.D."/>
            <person name="Graham S.W."/>
            <person name="Gunter L.E."/>
            <person name="McDaniel S.F."/>
            <person name="Hoernstein S.N.W."/>
            <person name="Larsson A."/>
            <person name="Li F.W."/>
            <person name="Perroud P.F."/>
            <person name="Phillips J."/>
            <person name="Ranjan P."/>
            <person name="Rokshar D.S."/>
            <person name="Rothfels C.J."/>
            <person name="Schneider L."/>
            <person name="Shu S."/>
            <person name="Stevenson D.W."/>
            <person name="Thummler F."/>
            <person name="Tillich M."/>
            <person name="Villarreal Aguilar J.C."/>
            <person name="Widiez T."/>
            <person name="Wong G.K."/>
            <person name="Wymore A."/>
            <person name="Zhang Y."/>
            <person name="Zimmer A.D."/>
            <person name="Quatrano R.S."/>
            <person name="Mayer K.F.X."/>
            <person name="Goodstein D."/>
            <person name="Casacuberta J.M."/>
            <person name="Vandepoele K."/>
            <person name="Reski R."/>
            <person name="Cuming A.C."/>
            <person name="Tuskan G.A."/>
            <person name="Maumus F."/>
            <person name="Salse J."/>
            <person name="Schmutz J."/>
            <person name="Rensing S.A."/>
        </authorList>
    </citation>
    <scope>NUCLEOTIDE SEQUENCE [LARGE SCALE GENOMIC DNA]</scope>
    <source>
        <strain evidence="2 3">cv. Gransden 2004</strain>
    </source>
</reference>
<dbReference type="Gramene" id="Pp3c16_7450V3.2">
    <property type="protein sequence ID" value="Pp3c16_7450V3.2"/>
    <property type="gene ID" value="Pp3c16_7450"/>
</dbReference>
<reference evidence="2" key="3">
    <citation type="submission" date="2020-12" db="UniProtKB">
        <authorList>
            <consortium name="EnsemblPlants"/>
        </authorList>
    </citation>
    <scope>IDENTIFICATION</scope>
</reference>
<dbReference type="SUPFAM" id="SSF56112">
    <property type="entry name" value="Protein kinase-like (PK-like)"/>
    <property type="match status" value="1"/>
</dbReference>
<proteinExistence type="inferred from homology"/>
<dbReference type="InterPro" id="IPR011009">
    <property type="entry name" value="Kinase-like_dom_sf"/>
</dbReference>
<comment type="similarity">
    <text evidence="1">Belongs to the choline/ethanolamine kinase family.</text>
</comment>
<dbReference type="PANTHER" id="PTHR22603:SF93">
    <property type="entry name" value="RE24176P"/>
    <property type="match status" value="1"/>
</dbReference>
<dbReference type="PANTHER" id="PTHR22603">
    <property type="entry name" value="CHOLINE/ETHANOALAMINE KINASE"/>
    <property type="match status" value="1"/>
</dbReference>
<dbReference type="GO" id="GO:0004103">
    <property type="term" value="F:choline kinase activity"/>
    <property type="evidence" value="ECO:0000318"/>
    <property type="project" value="GO_Central"/>
</dbReference>
<dbReference type="GO" id="GO:0005737">
    <property type="term" value="C:cytoplasm"/>
    <property type="evidence" value="ECO:0000318"/>
    <property type="project" value="GO_Central"/>
</dbReference>
<name>A0A7I4BA87_PHYPA</name>
<dbReference type="AlphaFoldDB" id="A0A7I4BA87"/>
<dbReference type="GO" id="GO:0006656">
    <property type="term" value="P:phosphatidylcholine biosynthetic process"/>
    <property type="evidence" value="ECO:0000318"/>
    <property type="project" value="GO_Central"/>
</dbReference>
<dbReference type="Proteomes" id="UP000006727">
    <property type="component" value="Chromosome 16"/>
</dbReference>
<accession>A0A7I4BA87</accession>
<dbReference type="FunCoup" id="A0A7I4BA87">
    <property type="interactions" value="528"/>
</dbReference>
<evidence type="ECO:0000313" key="2">
    <source>
        <dbReference type="EnsemblPlants" id="Pp3c16_7450V3.2"/>
    </source>
</evidence>
<evidence type="ECO:0008006" key="4">
    <source>
        <dbReference type="Google" id="ProtNLM"/>
    </source>
</evidence>
<dbReference type="GO" id="GO:0004305">
    <property type="term" value="F:ethanolamine kinase activity"/>
    <property type="evidence" value="ECO:0000318"/>
    <property type="project" value="GO_Central"/>
</dbReference>
<dbReference type="GO" id="GO:0006646">
    <property type="term" value="P:phosphatidylethanolamine biosynthetic process"/>
    <property type="evidence" value="ECO:0000318"/>
    <property type="project" value="GO_Central"/>
</dbReference>
<evidence type="ECO:0000313" key="3">
    <source>
        <dbReference type="Proteomes" id="UP000006727"/>
    </source>
</evidence>
<dbReference type="EMBL" id="ABEU02000016">
    <property type="status" value="NOT_ANNOTATED_CDS"/>
    <property type="molecule type" value="Genomic_DNA"/>
</dbReference>
<reference evidence="2 3" key="1">
    <citation type="journal article" date="2008" name="Science">
        <title>The Physcomitrella genome reveals evolutionary insights into the conquest of land by plants.</title>
        <authorList>
            <person name="Rensing S."/>
            <person name="Lang D."/>
            <person name="Zimmer A."/>
            <person name="Terry A."/>
            <person name="Salamov A."/>
            <person name="Shapiro H."/>
            <person name="Nishiyama T."/>
            <person name="Perroud P.-F."/>
            <person name="Lindquist E."/>
            <person name="Kamisugi Y."/>
            <person name="Tanahashi T."/>
            <person name="Sakakibara K."/>
            <person name="Fujita T."/>
            <person name="Oishi K."/>
            <person name="Shin-I T."/>
            <person name="Kuroki Y."/>
            <person name="Toyoda A."/>
            <person name="Suzuki Y."/>
            <person name="Hashimoto A."/>
            <person name="Yamaguchi K."/>
            <person name="Sugano A."/>
            <person name="Kohara Y."/>
            <person name="Fujiyama A."/>
            <person name="Anterola A."/>
            <person name="Aoki S."/>
            <person name="Ashton N."/>
            <person name="Barbazuk W.B."/>
            <person name="Barker E."/>
            <person name="Bennetzen J."/>
            <person name="Bezanilla M."/>
            <person name="Blankenship R."/>
            <person name="Cho S.H."/>
            <person name="Dutcher S."/>
            <person name="Estelle M."/>
            <person name="Fawcett J.A."/>
            <person name="Gundlach H."/>
            <person name="Hanada K."/>
            <person name="Heyl A."/>
            <person name="Hicks K.A."/>
            <person name="Hugh J."/>
            <person name="Lohr M."/>
            <person name="Mayer K."/>
            <person name="Melkozernov A."/>
            <person name="Murata T."/>
            <person name="Nelson D."/>
            <person name="Pils B."/>
            <person name="Prigge M."/>
            <person name="Reiss B."/>
            <person name="Renner T."/>
            <person name="Rombauts S."/>
            <person name="Rushton P."/>
            <person name="Sanderfoot A."/>
            <person name="Schween G."/>
            <person name="Shiu S.-H."/>
            <person name="Stueber K."/>
            <person name="Theodoulou F.L."/>
            <person name="Tu H."/>
            <person name="Van de Peer Y."/>
            <person name="Verrier P.J."/>
            <person name="Waters E."/>
            <person name="Wood A."/>
            <person name="Yang L."/>
            <person name="Cove D."/>
            <person name="Cuming A."/>
            <person name="Hasebe M."/>
            <person name="Lucas S."/>
            <person name="Mishler D.B."/>
            <person name="Reski R."/>
            <person name="Grigoriev I."/>
            <person name="Quatrano R.S."/>
            <person name="Boore J.L."/>
        </authorList>
    </citation>
    <scope>NUCLEOTIDE SEQUENCE [LARGE SCALE GENOMIC DNA]</scope>
    <source>
        <strain evidence="2 3">cv. Gransden 2004</strain>
    </source>
</reference>
<dbReference type="Gene3D" id="3.30.200.20">
    <property type="entry name" value="Phosphorylase Kinase, domain 1"/>
    <property type="match status" value="1"/>
</dbReference>
<organism evidence="2 3">
    <name type="scientific">Physcomitrium patens</name>
    <name type="common">Spreading-leaved earth moss</name>
    <name type="synonym">Physcomitrella patens</name>
    <dbReference type="NCBI Taxonomy" id="3218"/>
    <lineage>
        <taxon>Eukaryota</taxon>
        <taxon>Viridiplantae</taxon>
        <taxon>Streptophyta</taxon>
        <taxon>Embryophyta</taxon>
        <taxon>Bryophyta</taxon>
        <taxon>Bryophytina</taxon>
        <taxon>Bryopsida</taxon>
        <taxon>Funariidae</taxon>
        <taxon>Funariales</taxon>
        <taxon>Funariaceae</taxon>
        <taxon>Physcomitrium</taxon>
    </lineage>
</organism>
<protein>
    <recommendedName>
        <fullName evidence="4">Choline kinase N-terminal domain-containing protein</fullName>
    </recommendedName>
</protein>
<sequence length="594" mass="68668">MCWKINPELSNTVCEDVSMKCYTLSVHLHRFDLYIHVFTREGWVGEQKRLAVVDPRGPERVVSFLPLILIPRVNETKFCLDPLIPYERRCFSRLLIPHLGVVALLIGACHFRVSASELVYDLLNTVVSKAICSFVTIFWGEVVKLHVASRAVALLRVFVLLVRALVVRISERAGLCANSGRLFIMSFVVDVFQIFSNFLEQTVFKVACITILRRVHAHSGYGMVVMDTVPPSSVHTTVAKPCSLESWQTVGELEENLKPSDVLDLPGEAYAMLHKLARKWTDILDPKDLTLTRLKGAMTNYVYQCHWERDNGHRPRTVLVRIYGEGSSMFFNRNDEVLTFELMSQKGQGPHLLGRFPNGRVEEFLRARTLEKHDLRDPEISKRIAEKLQEFHSLDMPGPRKAKLWERLRDWLVKIFEHSDSTEEDFGINKLDDEINDLQRRLMKPDTRIGFCHNDLQYGNIMVSEKDDSITLIDYEYASYNPVAFDIANHFCEMTADYHSDEPHLLNQASFPDYEERSRFCRAYLEASGDSATQIDVERFVKEVDEFVVASHLHWALWGLLSAAHQDVEFDFFSYSRQRFAEYYRLKHDLFGSR</sequence>
<evidence type="ECO:0000256" key="1">
    <source>
        <dbReference type="ARBA" id="ARBA00038211"/>
    </source>
</evidence>
<gene>
    <name evidence="2" type="primary">LOC112293043</name>
</gene>
<dbReference type="Pfam" id="PF01633">
    <property type="entry name" value="Choline_kinase"/>
    <property type="match status" value="1"/>
</dbReference>
<dbReference type="Gene3D" id="3.90.1200.10">
    <property type="match status" value="1"/>
</dbReference>
<dbReference type="CDD" id="cd05157">
    <property type="entry name" value="ETNK_euk"/>
    <property type="match status" value="1"/>
</dbReference>
<keyword evidence="3" id="KW-1185">Reference proteome</keyword>